<reference evidence="1 2" key="1">
    <citation type="submission" date="2019-06" db="EMBL/GenBank/DDBJ databases">
        <title>Tsukamurella conjunctivitidis sp. nov., Tsukamurella assacharolytica sp. nov. and Tsukamurella sputae sp. nov. isolated from patients with conjunctivitis, bacteraemia (lymphoma) and respiratory infection (sputum) in Hong Kong.</title>
        <authorList>
            <person name="Teng J.L.L."/>
            <person name="Lee H.H."/>
            <person name="Fong J.Y.H."/>
            <person name="Fok K.M.N."/>
            <person name="Lau S.K.P."/>
            <person name="Woo P.C.Y."/>
        </authorList>
    </citation>
    <scope>NUCLEOTIDE SEQUENCE [LARGE SCALE GENOMIC DNA]</scope>
    <source>
        <strain evidence="1 2">HKU72</strain>
    </source>
</reference>
<protein>
    <submittedName>
        <fullName evidence="1">Uncharacterized protein</fullName>
    </submittedName>
</protein>
<dbReference type="EMBL" id="VIGX01000015">
    <property type="protein sequence ID" value="TWS27267.1"/>
    <property type="molecule type" value="Genomic_DNA"/>
</dbReference>
<comment type="caution">
    <text evidence="1">The sequence shown here is derived from an EMBL/GenBank/DDBJ whole genome shotgun (WGS) entry which is preliminary data.</text>
</comment>
<evidence type="ECO:0000313" key="1">
    <source>
        <dbReference type="EMBL" id="TWS27267.1"/>
    </source>
</evidence>
<name>A0A5C5RW80_9ACTN</name>
<dbReference type="RefSeq" id="WP_146488581.1">
    <property type="nucleotide sequence ID" value="NZ_VIGX01000015.1"/>
</dbReference>
<sequence>MTEDPKQMPRDVVIDRQAGEILIDGEPLPYLIAEEGPAITRLGGAVPAGQTLVVIPIMVLASDLQIIAREGSQCIVREVPAPKDAA</sequence>
<keyword evidence="2" id="KW-1185">Reference proteome</keyword>
<gene>
    <name evidence="1" type="ORF">FK530_19155</name>
</gene>
<accession>A0A5C5RW80</accession>
<evidence type="ECO:0000313" key="2">
    <source>
        <dbReference type="Proteomes" id="UP000319375"/>
    </source>
</evidence>
<dbReference type="AlphaFoldDB" id="A0A5C5RW80"/>
<proteinExistence type="predicted"/>
<dbReference type="Proteomes" id="UP000319375">
    <property type="component" value="Unassembled WGS sequence"/>
</dbReference>
<organism evidence="1 2">
    <name type="scientific">Tsukamurella conjunctivitidis</name>
    <dbReference type="NCBI Taxonomy" id="2592068"/>
    <lineage>
        <taxon>Bacteria</taxon>
        <taxon>Bacillati</taxon>
        <taxon>Actinomycetota</taxon>
        <taxon>Actinomycetes</taxon>
        <taxon>Mycobacteriales</taxon>
        <taxon>Tsukamurellaceae</taxon>
        <taxon>Tsukamurella</taxon>
    </lineage>
</organism>